<dbReference type="EMBL" id="PGGN01000001">
    <property type="protein sequence ID" value="PSH60358.1"/>
    <property type="molecule type" value="Genomic_DNA"/>
</dbReference>
<protein>
    <recommendedName>
        <fullName evidence="2">Thiol:disulfide interchange protein DsbD N-terminal domain-containing protein</fullName>
    </recommendedName>
</protein>
<comment type="caution">
    <text evidence="3">The sequence shown here is derived from an EMBL/GenBank/DDBJ whole genome shotgun (WGS) entry which is preliminary data.</text>
</comment>
<dbReference type="InterPro" id="IPR028250">
    <property type="entry name" value="DsbDN"/>
</dbReference>
<evidence type="ECO:0000313" key="4">
    <source>
        <dbReference type="Proteomes" id="UP000241158"/>
    </source>
</evidence>
<name>A0A2P7B1L1_9HYPH</name>
<dbReference type="OrthoDB" id="9811036at2"/>
<organism evidence="3 4">
    <name type="scientific">Phyllobacterium endophyticum</name>
    <dbReference type="NCBI Taxonomy" id="1149773"/>
    <lineage>
        <taxon>Bacteria</taxon>
        <taxon>Pseudomonadati</taxon>
        <taxon>Pseudomonadota</taxon>
        <taxon>Alphaproteobacteria</taxon>
        <taxon>Hyphomicrobiales</taxon>
        <taxon>Phyllobacteriaceae</taxon>
        <taxon>Phyllobacterium</taxon>
    </lineage>
</organism>
<proteinExistence type="predicted"/>
<sequence length="286" mass="30939">MMSKLSRILDRAQKACNGLNMRIQLLLFAATLAFATPGHTASSDWTKTPGGNVRLIVDNPGQPAPEMRGAIEIQLDPGWKTYWREPGDAGVPPELDLAGSTNIKSYVLSFPTPHRFEEGRTRWAGYKKPVSLPVTFTLIDPGKPAYLKGHAFLGICETICIPVKAEFDFAVDNTRETNALTRTLIDSAFEQLPGEASATFGALNAIRQDDRVRIAVALPPEDGDVDLFVAGDGTVTLGMSKLKTREASKAVFSVPVISGKNKRTPPLNYTLVQGQNAVSGTISVEE</sequence>
<dbReference type="AlphaFoldDB" id="A0A2P7B1L1"/>
<dbReference type="Pfam" id="PF11412">
    <property type="entry name" value="DsbD_N"/>
    <property type="match status" value="1"/>
</dbReference>
<evidence type="ECO:0000259" key="2">
    <source>
        <dbReference type="Pfam" id="PF11412"/>
    </source>
</evidence>
<keyword evidence="1" id="KW-0732">Signal</keyword>
<accession>A0A2P7B1L1</accession>
<feature type="chain" id="PRO_5015146654" description="Thiol:disulfide interchange protein DsbD N-terminal domain-containing protein" evidence="1">
    <location>
        <begin position="36"/>
        <end position="286"/>
    </location>
</feature>
<gene>
    <name evidence="3" type="ORF">CU100_06650</name>
</gene>
<dbReference type="Proteomes" id="UP000241158">
    <property type="component" value="Unassembled WGS sequence"/>
</dbReference>
<keyword evidence="4" id="KW-1185">Reference proteome</keyword>
<reference evidence="4" key="1">
    <citation type="submission" date="2017-11" db="EMBL/GenBank/DDBJ databases">
        <authorList>
            <person name="Kuznetsova I."/>
            <person name="Sazanova A."/>
            <person name="Chirak E."/>
            <person name="Safronova V."/>
            <person name="Willems A."/>
        </authorList>
    </citation>
    <scope>NUCLEOTIDE SEQUENCE [LARGE SCALE GENOMIC DNA]</scope>
    <source>
        <strain evidence="4">PEPV15</strain>
    </source>
</reference>
<evidence type="ECO:0000313" key="3">
    <source>
        <dbReference type="EMBL" id="PSH60358.1"/>
    </source>
</evidence>
<feature type="domain" description="Thiol:disulfide interchange protein DsbD N-terminal" evidence="2">
    <location>
        <begin position="68"/>
        <end position="168"/>
    </location>
</feature>
<feature type="signal peptide" evidence="1">
    <location>
        <begin position="1"/>
        <end position="35"/>
    </location>
</feature>
<evidence type="ECO:0000256" key="1">
    <source>
        <dbReference type="SAM" id="SignalP"/>
    </source>
</evidence>